<accession>A0A8S1J2B5</accession>
<reference evidence="9" key="1">
    <citation type="submission" date="2020-12" db="EMBL/GenBank/DDBJ databases">
        <authorList>
            <person name="Iha C."/>
        </authorList>
    </citation>
    <scope>NUCLEOTIDE SEQUENCE</scope>
</reference>
<evidence type="ECO:0000313" key="10">
    <source>
        <dbReference type="Proteomes" id="UP000708148"/>
    </source>
</evidence>
<dbReference type="Gene3D" id="3.40.630.30">
    <property type="match status" value="1"/>
</dbReference>
<dbReference type="EC" id="2.3.1.48" evidence="2"/>
<feature type="domain" description="Histone acetyl transferase HAT1 N-terminal" evidence="8">
    <location>
        <begin position="30"/>
        <end position="191"/>
    </location>
</feature>
<dbReference type="Pfam" id="PF10394">
    <property type="entry name" value="Hat1_N"/>
    <property type="match status" value="1"/>
</dbReference>
<dbReference type="Pfam" id="PF00583">
    <property type="entry name" value="Acetyltransf_1"/>
    <property type="match status" value="1"/>
</dbReference>
<sequence length="482" mass="52771">MSGADGNAAAPQPPAKRPRIDNGDGRPDEWVASANDALRFHLLDDFPPRSAGTELDHGRGEVFSPEYTHQVFGEEEEIHGYMGLRVDVWLSARTFFAMASVAFERRRPQSEDVMGKMGAAWGAGLTSGREEFERAVGGEPVADFMAEGRVVGRRPQPEGETVVVCARLSTASDALKALHARMEPLLLYFVDGASSIDNGDPKWDIYLALQQQGDTTRVVGFSTVYNFYVFPDSVRKRLAQILVLPPYQNNGVGTLLVEAVYSGAKEENAMDVTLEDPTDEVKHIRDKLALKSMLECTWLRPLVSQYTLAATSGDEPNGASLEENTQNDMATAPSASNSTATCRSKRNRLAIPGQAGRRLQRELKIPSCQIACLWESILYLAAVADGKDVAPIESLVKHRLQTMMNVKAETEKLIFGDKTPDGGEADGFILLKCRNVPQQFIAGSMTASEFASTEQKEVLLANAVKERMQEIDDLVSNILESA</sequence>
<evidence type="ECO:0000259" key="8">
    <source>
        <dbReference type="Pfam" id="PF10394"/>
    </source>
</evidence>
<comment type="catalytic activity">
    <reaction evidence="5">
        <text>L-lysyl-[protein] + acetyl-CoA = N(6)-acetyl-L-lysyl-[protein] + CoA + H(+)</text>
        <dbReference type="Rhea" id="RHEA:45948"/>
        <dbReference type="Rhea" id="RHEA-COMP:9752"/>
        <dbReference type="Rhea" id="RHEA-COMP:10731"/>
        <dbReference type="ChEBI" id="CHEBI:15378"/>
        <dbReference type="ChEBI" id="CHEBI:29969"/>
        <dbReference type="ChEBI" id="CHEBI:57287"/>
        <dbReference type="ChEBI" id="CHEBI:57288"/>
        <dbReference type="ChEBI" id="CHEBI:61930"/>
        <dbReference type="EC" id="2.3.1.48"/>
    </reaction>
</comment>
<evidence type="ECO:0000256" key="4">
    <source>
        <dbReference type="ARBA" id="ARBA00023315"/>
    </source>
</evidence>
<feature type="region of interest" description="Disordered" evidence="6">
    <location>
        <begin position="313"/>
        <end position="347"/>
    </location>
</feature>
<dbReference type="OrthoDB" id="10253098at2759"/>
<evidence type="ECO:0000256" key="2">
    <source>
        <dbReference type="ARBA" id="ARBA00013184"/>
    </source>
</evidence>
<organism evidence="9 10">
    <name type="scientific">Ostreobium quekettii</name>
    <dbReference type="NCBI Taxonomy" id="121088"/>
    <lineage>
        <taxon>Eukaryota</taxon>
        <taxon>Viridiplantae</taxon>
        <taxon>Chlorophyta</taxon>
        <taxon>core chlorophytes</taxon>
        <taxon>Ulvophyceae</taxon>
        <taxon>TCBD clade</taxon>
        <taxon>Bryopsidales</taxon>
        <taxon>Ostreobineae</taxon>
        <taxon>Ostreobiaceae</taxon>
        <taxon>Ostreobium</taxon>
    </lineage>
</organism>
<feature type="domain" description="N-acetyltransferase" evidence="7">
    <location>
        <begin position="216"/>
        <end position="270"/>
    </location>
</feature>
<dbReference type="PANTHER" id="PTHR12046">
    <property type="entry name" value="HISTONE ACETYLTRANSFERASE TYPE B CATALYTIC SUBUNIT"/>
    <property type="match status" value="1"/>
</dbReference>
<protein>
    <recommendedName>
        <fullName evidence="2">histone acetyltransferase</fullName>
        <ecNumber evidence="2">2.3.1.48</ecNumber>
    </recommendedName>
</protein>
<evidence type="ECO:0000256" key="1">
    <source>
        <dbReference type="ARBA" id="ARBA00010543"/>
    </source>
</evidence>
<evidence type="ECO:0000256" key="6">
    <source>
        <dbReference type="SAM" id="MobiDB-lite"/>
    </source>
</evidence>
<name>A0A8S1J2B5_9CHLO</name>
<dbReference type="GO" id="GO:0005634">
    <property type="term" value="C:nucleus"/>
    <property type="evidence" value="ECO:0007669"/>
    <property type="project" value="InterPro"/>
</dbReference>
<keyword evidence="4" id="KW-0012">Acyltransferase</keyword>
<gene>
    <name evidence="9" type="ORF">OSTQU699_LOCUS6697</name>
</gene>
<feature type="compositionally biased region" description="Basic and acidic residues" evidence="6">
    <location>
        <begin position="18"/>
        <end position="29"/>
    </location>
</feature>
<dbReference type="GO" id="GO:0004402">
    <property type="term" value="F:histone acetyltransferase activity"/>
    <property type="evidence" value="ECO:0007669"/>
    <property type="project" value="InterPro"/>
</dbReference>
<dbReference type="Gene3D" id="3.90.360.10">
    <property type="entry name" value="Histone acetyl transferase 1 (HAT1), N-terminal domain"/>
    <property type="match status" value="1"/>
</dbReference>
<dbReference type="GO" id="GO:0000781">
    <property type="term" value="C:chromosome, telomeric region"/>
    <property type="evidence" value="ECO:0007669"/>
    <property type="project" value="GOC"/>
</dbReference>
<comment type="similarity">
    <text evidence="1">Belongs to the HAT1 family.</text>
</comment>
<dbReference type="AlphaFoldDB" id="A0A8S1J2B5"/>
<proteinExistence type="inferred from homology"/>
<dbReference type="Proteomes" id="UP000708148">
    <property type="component" value="Unassembled WGS sequence"/>
</dbReference>
<dbReference type="InterPro" id="IPR019467">
    <property type="entry name" value="Hat1_N"/>
</dbReference>
<evidence type="ECO:0000313" key="9">
    <source>
        <dbReference type="EMBL" id="CAD7701338.1"/>
    </source>
</evidence>
<dbReference type="InterPro" id="IPR017380">
    <property type="entry name" value="Hist_AcTrfase_B-typ_cat-su"/>
</dbReference>
<comment type="caution">
    <text evidence="9">The sequence shown here is derived from an EMBL/GenBank/DDBJ whole genome shotgun (WGS) entry which is preliminary data.</text>
</comment>
<dbReference type="InterPro" id="IPR000182">
    <property type="entry name" value="GNAT_dom"/>
</dbReference>
<feature type="compositionally biased region" description="Low complexity" evidence="6">
    <location>
        <begin position="330"/>
        <end position="341"/>
    </location>
</feature>
<dbReference type="SUPFAM" id="SSF55729">
    <property type="entry name" value="Acyl-CoA N-acyltransferases (Nat)"/>
    <property type="match status" value="1"/>
</dbReference>
<dbReference type="InterPro" id="IPR037113">
    <property type="entry name" value="Hat1_N_sf"/>
</dbReference>
<evidence type="ECO:0000259" key="7">
    <source>
        <dbReference type="Pfam" id="PF00583"/>
    </source>
</evidence>
<keyword evidence="10" id="KW-1185">Reference proteome</keyword>
<dbReference type="GO" id="GO:0031509">
    <property type="term" value="P:subtelomeric heterochromatin formation"/>
    <property type="evidence" value="ECO:0007669"/>
    <property type="project" value="InterPro"/>
</dbReference>
<feature type="region of interest" description="Disordered" evidence="6">
    <location>
        <begin position="1"/>
        <end position="30"/>
    </location>
</feature>
<evidence type="ECO:0000256" key="3">
    <source>
        <dbReference type="ARBA" id="ARBA00022679"/>
    </source>
</evidence>
<dbReference type="EMBL" id="CAJHUC010001503">
    <property type="protein sequence ID" value="CAD7701338.1"/>
    <property type="molecule type" value="Genomic_DNA"/>
</dbReference>
<evidence type="ECO:0000256" key="5">
    <source>
        <dbReference type="ARBA" id="ARBA00048017"/>
    </source>
</evidence>
<dbReference type="InterPro" id="IPR016181">
    <property type="entry name" value="Acyl_CoA_acyltransferase"/>
</dbReference>
<dbReference type="CDD" id="cd04301">
    <property type="entry name" value="NAT_SF"/>
    <property type="match status" value="1"/>
</dbReference>
<keyword evidence="3" id="KW-0808">Transferase</keyword>